<dbReference type="AlphaFoldDB" id="A0A560FZE2"/>
<accession>A0A560FZE2</accession>
<dbReference type="CDD" id="cd19920">
    <property type="entry name" value="REC_PA4781-like"/>
    <property type="match status" value="1"/>
</dbReference>
<evidence type="ECO:0000259" key="2">
    <source>
        <dbReference type="PROSITE" id="PS50110"/>
    </source>
</evidence>
<dbReference type="Gene3D" id="3.40.50.2300">
    <property type="match status" value="1"/>
</dbReference>
<evidence type="ECO:0000313" key="4">
    <source>
        <dbReference type="EMBL" id="TWB27007.1"/>
    </source>
</evidence>
<proteinExistence type="predicted"/>
<dbReference type="PROSITE" id="PS50110">
    <property type="entry name" value="RESPONSE_REGULATORY"/>
    <property type="match status" value="1"/>
</dbReference>
<dbReference type="SUPFAM" id="SSF109604">
    <property type="entry name" value="HD-domain/PDEase-like"/>
    <property type="match status" value="1"/>
</dbReference>
<dbReference type="Proteomes" id="UP000316545">
    <property type="component" value="Unassembled WGS sequence"/>
</dbReference>
<dbReference type="CDD" id="cd00077">
    <property type="entry name" value="HDc"/>
    <property type="match status" value="1"/>
</dbReference>
<dbReference type="PANTHER" id="PTHR45228">
    <property type="entry name" value="CYCLIC DI-GMP PHOSPHODIESTERASE TM_0186-RELATED"/>
    <property type="match status" value="1"/>
</dbReference>
<organism evidence="4 5">
    <name type="scientific">Nitrospirillum amazonense</name>
    <dbReference type="NCBI Taxonomy" id="28077"/>
    <lineage>
        <taxon>Bacteria</taxon>
        <taxon>Pseudomonadati</taxon>
        <taxon>Pseudomonadota</taxon>
        <taxon>Alphaproteobacteria</taxon>
        <taxon>Rhodospirillales</taxon>
        <taxon>Azospirillaceae</taxon>
        <taxon>Nitrospirillum</taxon>
    </lineage>
</organism>
<feature type="modified residue" description="4-aspartylphosphate" evidence="1">
    <location>
        <position position="54"/>
    </location>
</feature>
<dbReference type="GO" id="GO:0000160">
    <property type="term" value="P:phosphorelay signal transduction system"/>
    <property type="evidence" value="ECO:0007669"/>
    <property type="project" value="InterPro"/>
</dbReference>
<dbReference type="InterPro" id="IPR037522">
    <property type="entry name" value="HD_GYP_dom"/>
</dbReference>
<dbReference type="InterPro" id="IPR001789">
    <property type="entry name" value="Sig_transdc_resp-reg_receiver"/>
</dbReference>
<dbReference type="GO" id="GO:0008081">
    <property type="term" value="F:phosphoric diester hydrolase activity"/>
    <property type="evidence" value="ECO:0007669"/>
    <property type="project" value="UniProtKB-ARBA"/>
</dbReference>
<evidence type="ECO:0000256" key="1">
    <source>
        <dbReference type="PROSITE-ProRule" id="PRU00169"/>
    </source>
</evidence>
<feature type="domain" description="HD-GYP" evidence="3">
    <location>
        <begin position="122"/>
        <end position="319"/>
    </location>
</feature>
<dbReference type="InterPro" id="IPR011006">
    <property type="entry name" value="CheY-like_superfamily"/>
</dbReference>
<dbReference type="InterPro" id="IPR003607">
    <property type="entry name" value="HD/PDEase_dom"/>
</dbReference>
<protein>
    <submittedName>
        <fullName evidence="4">Putative two-component system response regulator</fullName>
    </submittedName>
</protein>
<dbReference type="Pfam" id="PF00072">
    <property type="entry name" value="Response_reg"/>
    <property type="match status" value="1"/>
</dbReference>
<evidence type="ECO:0000313" key="5">
    <source>
        <dbReference type="Proteomes" id="UP000316545"/>
    </source>
</evidence>
<dbReference type="SMART" id="SM00471">
    <property type="entry name" value="HDc"/>
    <property type="match status" value="1"/>
</dbReference>
<name>A0A560FZE2_9PROT</name>
<comment type="caution">
    <text evidence="4">The sequence shown here is derived from an EMBL/GenBank/DDBJ whole genome shotgun (WGS) entry which is preliminary data.</text>
</comment>
<gene>
    <name evidence="4" type="ORF">FBZ88_107174</name>
</gene>
<dbReference type="SUPFAM" id="SSF52172">
    <property type="entry name" value="CheY-like"/>
    <property type="match status" value="1"/>
</dbReference>
<keyword evidence="5" id="KW-1185">Reference proteome</keyword>
<evidence type="ECO:0000259" key="3">
    <source>
        <dbReference type="PROSITE" id="PS51832"/>
    </source>
</evidence>
<dbReference type="SMART" id="SM00448">
    <property type="entry name" value="REC"/>
    <property type="match status" value="1"/>
</dbReference>
<dbReference type="EMBL" id="VITO01000007">
    <property type="protein sequence ID" value="TWB27007.1"/>
    <property type="molecule type" value="Genomic_DNA"/>
</dbReference>
<sequence>MDKLWKVLVVDDEAVNLHVLRDILSANYALVYAKSGQQALDTARRHRPDLILLDIMMPDMDGYEVCRRLKAEPDLRHIPIIFVSAMGTVEDEAKGFEAGATDYLTKPISAALVRARVRTHIALVDQASILDRLCVAGEYKDQETGGHVRRIGLLAEALAHALGWSDDACRAIRLAAPMHDIGKIAIPDRILLKNGKLDAEELAIMRTHPERGAAIIGSNGSSLLRLAASIAMTHHEKWDGSGYPRGLAGTAIPLEGRIVALVDVYDALLSPRPYKPAWSLEAVTAYLEDQAGRHFDPVLVPLFLEAVAPGNTFPARPDGNLPDGL</sequence>
<dbReference type="InterPro" id="IPR052020">
    <property type="entry name" value="Cyclic_di-GMP/3'3'-cGAMP_PDE"/>
</dbReference>
<reference evidence="4 5" key="1">
    <citation type="submission" date="2019-06" db="EMBL/GenBank/DDBJ databases">
        <title>Genomic Encyclopedia of Type Strains, Phase IV (KMG-V): Genome sequencing to study the core and pangenomes of soil and plant-associated prokaryotes.</title>
        <authorList>
            <person name="Whitman W."/>
        </authorList>
    </citation>
    <scope>NUCLEOTIDE SEQUENCE [LARGE SCALE GENOMIC DNA]</scope>
    <source>
        <strain evidence="4 5">BR 11865</strain>
    </source>
</reference>
<dbReference type="Gene3D" id="1.10.3210.10">
    <property type="entry name" value="Hypothetical protein af1432"/>
    <property type="match status" value="1"/>
</dbReference>
<dbReference type="Pfam" id="PF13487">
    <property type="entry name" value="HD_5"/>
    <property type="match status" value="1"/>
</dbReference>
<dbReference type="PROSITE" id="PS51832">
    <property type="entry name" value="HD_GYP"/>
    <property type="match status" value="1"/>
</dbReference>
<feature type="domain" description="Response regulatory" evidence="2">
    <location>
        <begin position="6"/>
        <end position="121"/>
    </location>
</feature>
<keyword evidence="1" id="KW-0597">Phosphoprotein</keyword>